<evidence type="ECO:0000256" key="8">
    <source>
        <dbReference type="SAM" id="MobiDB-lite"/>
    </source>
</evidence>
<dbReference type="SUPFAM" id="SSF56112">
    <property type="entry name" value="Protein kinase-like (PK-like)"/>
    <property type="match status" value="1"/>
</dbReference>
<evidence type="ECO:0000256" key="5">
    <source>
        <dbReference type="ARBA" id="ARBA00022840"/>
    </source>
</evidence>
<dbReference type="SUPFAM" id="SSF48371">
    <property type="entry name" value="ARM repeat"/>
    <property type="match status" value="1"/>
</dbReference>
<keyword evidence="11" id="KW-1185">Reference proteome</keyword>
<evidence type="ECO:0000256" key="2">
    <source>
        <dbReference type="ARBA" id="ARBA00022679"/>
    </source>
</evidence>
<dbReference type="Proteomes" id="UP000245884">
    <property type="component" value="Unassembled WGS sequence"/>
</dbReference>
<dbReference type="EC" id="2.7.11.1" evidence="1"/>
<dbReference type="CDD" id="cd06627">
    <property type="entry name" value="STKc_Cdc7_like"/>
    <property type="match status" value="1"/>
</dbReference>
<dbReference type="InterPro" id="IPR050629">
    <property type="entry name" value="STE20/SPS1-PAK"/>
</dbReference>
<dbReference type="RefSeq" id="XP_025361622.1">
    <property type="nucleotide sequence ID" value="XM_025506312.1"/>
</dbReference>
<dbReference type="FunFam" id="1.10.510.10:FF:000946">
    <property type="entry name" value="Probable serine/threonine-protein kinase DDB_G0284251"/>
    <property type="match status" value="1"/>
</dbReference>
<evidence type="ECO:0000313" key="10">
    <source>
        <dbReference type="EMBL" id="PWN27010.1"/>
    </source>
</evidence>
<dbReference type="GO" id="GO:0005737">
    <property type="term" value="C:cytoplasm"/>
    <property type="evidence" value="ECO:0007669"/>
    <property type="project" value="TreeGrafter"/>
</dbReference>
<feature type="compositionally biased region" description="Low complexity" evidence="8">
    <location>
        <begin position="16"/>
        <end position="32"/>
    </location>
</feature>
<dbReference type="PROSITE" id="PS00107">
    <property type="entry name" value="PROTEIN_KINASE_ATP"/>
    <property type="match status" value="1"/>
</dbReference>
<dbReference type="InterPro" id="IPR016024">
    <property type="entry name" value="ARM-type_fold"/>
</dbReference>
<proteinExistence type="inferred from homology"/>
<dbReference type="PROSITE" id="PS50011">
    <property type="entry name" value="PROTEIN_KINASE_DOM"/>
    <property type="match status" value="1"/>
</dbReference>
<feature type="compositionally biased region" description="Low complexity" evidence="8">
    <location>
        <begin position="1377"/>
        <end position="1404"/>
    </location>
</feature>
<dbReference type="InterPro" id="IPR008271">
    <property type="entry name" value="Ser/Thr_kinase_AS"/>
</dbReference>
<evidence type="ECO:0000256" key="6">
    <source>
        <dbReference type="ARBA" id="ARBA00025754"/>
    </source>
</evidence>
<gene>
    <name evidence="10" type="ORF">BDZ90DRAFT_232587</name>
</gene>
<evidence type="ECO:0000256" key="4">
    <source>
        <dbReference type="ARBA" id="ARBA00022741"/>
    </source>
</evidence>
<accession>A0A316UP16</accession>
<keyword evidence="2" id="KW-0808">Transferase</keyword>
<dbReference type="Pfam" id="PF00069">
    <property type="entry name" value="Pkinase"/>
    <property type="match status" value="1"/>
</dbReference>
<keyword evidence="3" id="KW-0479">Metal-binding</keyword>
<feature type="compositionally biased region" description="Polar residues" evidence="8">
    <location>
        <begin position="370"/>
        <end position="380"/>
    </location>
</feature>
<dbReference type="GO" id="GO:0046872">
    <property type="term" value="F:metal ion binding"/>
    <property type="evidence" value="ECO:0007669"/>
    <property type="project" value="UniProtKB-KW"/>
</dbReference>
<protein>
    <recommendedName>
        <fullName evidence="1">non-specific serine/threonine protein kinase</fullName>
        <ecNumber evidence="1">2.7.11.1</ecNumber>
    </recommendedName>
</protein>
<dbReference type="STRING" id="1569628.A0A316UP16"/>
<feature type="region of interest" description="Disordered" evidence="8">
    <location>
        <begin position="1"/>
        <end position="48"/>
    </location>
</feature>
<dbReference type="InterPro" id="IPR011989">
    <property type="entry name" value="ARM-like"/>
</dbReference>
<dbReference type="InterPro" id="IPR017441">
    <property type="entry name" value="Protein_kinase_ATP_BS"/>
</dbReference>
<dbReference type="PANTHER" id="PTHR48012:SF26">
    <property type="entry name" value="SERINE_THREONINE-PROTEIN KINASE DDB_G0283821-RELATED"/>
    <property type="match status" value="1"/>
</dbReference>
<feature type="compositionally biased region" description="Low complexity" evidence="8">
    <location>
        <begin position="1476"/>
        <end position="1505"/>
    </location>
</feature>
<dbReference type="FunFam" id="3.30.200.20:FF:000042">
    <property type="entry name" value="Aurora kinase A"/>
    <property type="match status" value="1"/>
</dbReference>
<feature type="compositionally biased region" description="Low complexity" evidence="8">
    <location>
        <begin position="1305"/>
        <end position="1327"/>
    </location>
</feature>
<sequence>MGEKMEDATVKATPRASSSSHDAAAPAQHQQSNASASRPRSGSSETDLKDYTLGDCLGKGAFGSVYRGLNWKTGETVAIKHISLADVPPSEQSEIMSEIDLLQNLKHPNIVKYRGSDKTPNGLYIILEYCENGSLQHICKRFGRFPEGLVSVYIYQVLLGLAYLHDQGVIHRDIKGANILTTKEGAVKLADFGVATKAGAALADGAVVGSPYWMAPEVIDQSGATTASDIWSVGCVVVELLEGQPPYHFLAPMPALFRIVQDDCPPLPDGLSTVVKDFLLKCFQKDVDLRASAQQLLEHPWMMAAKWQLERLNSRKGGSAKQTGGGGVTHDEAVKTVKRWNEALKEIPARPRALRRTSASTPDLPKSRQRASTSGATLGSRTPLKPLATLQENEAVVDPLKSPSTPAVPRVVDAMSVDSTKCASTAEEDEQMATLRASKIKAAATPAPAVPQLLTPTGTPARTSNKRCPSPSPISKTGSLRPSQAAAVKKSVKRVRQNNGSASSSSSSSDDDEDEMAHAGDNAVVRLSTFRSNVQDEPPSPALKSRRRMVGGHSKAVTDGDAQQASAAPAAVILTPAAIAATPTRQTHSALPYSPSVAVAVYSEPTAGQDVQIQRKVLREQTAQACADVVALTERLTSRVDIAERELLRVANDLEVLLLDEDETTAQALITVFWQAHGPERLLKLVEQSERSTEVRGKCLTLLGLICGTDAEAITTPAIVKGREKLCLLGALPILITIISSTTKKQMGLVLRTEAAHLFATLVNTSADTLRCTLACQGMKTFVRLVDSDFTKQGQLVQLGVRGIAQVLASSKAPAGEVDLSQMDLCRLLAQEGLLEPLSAVLVSALDAVEIQEADEQEDSLVVLEQALRILLVLSAIDDQAVKQRVAQRTILRRLLIVCLRMAGAQGDNASSTARMPLSILLLRIIRNLTLHGSVTLEALQHCSAIPTLVRILSAHQSGIWAKEVARRILFSLFNLCRLNRARQEELAAAGGLPLLIAACESQSGLLRHYALPVLCDLASTSRETRRVLWKGEALPCFLKLLASDVDKGVAAATQTEWQTMALEAIVIWLSEEQTGGASKVEEILLRPASIEAILTAFTRSSAALDSLVEPTVKLLRASPRLAAVLREAGKCSTSLLRSVASQLQEHPKAIVRLNLLRILKLVLFSATTPGDQAVRGAAEARAAVQLVAKKDSAVLVRKMARELLSSMQRSGSSSSGQFEDAEDDRDEHEVLAEPVIFFSRPLTSSGIQRTKKPMPLSLQPSPVSVAPIGSTPATPRTGSSTSTRSGIDELLMPASPAIGVGKLGSSTGSSNSASTSSGAGRTRSGTIVPDTSNRTTRGNARVRAKRPATAATATSAPKDKAEQSSSPWAHLATPLGRSRSSAASSSRDTSRTSSTSSARGSGSTPSIRYVNAEQEPPRSPKWEAVKAAEERQRGHRKRSPMVERGAPSTMRSEDERMRTIESGQSRDSNDRWYTPASPRSSVSPGPSPPQRSASSGGAAGARRAVMQRFWNHYRPGGHGGGASVEAGSMDR</sequence>
<evidence type="ECO:0000256" key="1">
    <source>
        <dbReference type="ARBA" id="ARBA00012513"/>
    </source>
</evidence>
<keyword evidence="4 7" id="KW-0547">Nucleotide-binding</keyword>
<dbReference type="Gene3D" id="1.10.510.10">
    <property type="entry name" value="Transferase(Phosphotransferase) domain 1"/>
    <property type="match status" value="1"/>
</dbReference>
<feature type="compositionally biased region" description="Polar residues" evidence="8">
    <location>
        <begin position="33"/>
        <end position="45"/>
    </location>
</feature>
<dbReference type="InterPro" id="IPR011009">
    <property type="entry name" value="Kinase-like_dom_sf"/>
</dbReference>
<comment type="similarity">
    <text evidence="6">Belongs to the protein kinase superfamily. STE Ser/Thr protein kinase family.</text>
</comment>
<feature type="region of interest" description="Disordered" evidence="8">
    <location>
        <begin position="442"/>
        <end position="517"/>
    </location>
</feature>
<feature type="compositionally biased region" description="Polar residues" evidence="8">
    <location>
        <begin position="454"/>
        <end position="482"/>
    </location>
</feature>
<reference evidence="10 11" key="1">
    <citation type="journal article" date="2018" name="Mol. Biol. Evol.">
        <title>Broad Genomic Sampling Reveals a Smut Pathogenic Ancestry of the Fungal Clade Ustilaginomycotina.</title>
        <authorList>
            <person name="Kijpornyongpan T."/>
            <person name="Mondo S.J."/>
            <person name="Barry K."/>
            <person name="Sandor L."/>
            <person name="Lee J."/>
            <person name="Lipzen A."/>
            <person name="Pangilinan J."/>
            <person name="LaButti K."/>
            <person name="Hainaut M."/>
            <person name="Henrissat B."/>
            <person name="Grigoriev I.V."/>
            <person name="Spatafora J.W."/>
            <person name="Aime M.C."/>
        </authorList>
    </citation>
    <scope>NUCLEOTIDE SEQUENCE [LARGE SCALE GENOMIC DNA]</scope>
    <source>
        <strain evidence="10 11">MCA 5214</strain>
    </source>
</reference>
<name>A0A316UP16_9BASI</name>
<feature type="compositionally biased region" description="Low complexity" evidence="8">
    <location>
        <begin position="1207"/>
        <end position="1218"/>
    </location>
</feature>
<feature type="region of interest" description="Disordered" evidence="8">
    <location>
        <begin position="349"/>
        <end position="382"/>
    </location>
</feature>
<dbReference type="EMBL" id="KZ819669">
    <property type="protein sequence ID" value="PWN27010.1"/>
    <property type="molecule type" value="Genomic_DNA"/>
</dbReference>
<dbReference type="GeneID" id="37028135"/>
<feature type="region of interest" description="Disordered" evidence="8">
    <location>
        <begin position="1245"/>
        <end position="1532"/>
    </location>
</feature>
<evidence type="ECO:0000313" key="11">
    <source>
        <dbReference type="Proteomes" id="UP000245884"/>
    </source>
</evidence>
<feature type="compositionally biased region" description="Low complexity" evidence="8">
    <location>
        <begin position="1270"/>
        <end position="1286"/>
    </location>
</feature>
<organism evidence="10 11">
    <name type="scientific">Jaminaea rosea</name>
    <dbReference type="NCBI Taxonomy" id="1569628"/>
    <lineage>
        <taxon>Eukaryota</taxon>
        <taxon>Fungi</taxon>
        <taxon>Dikarya</taxon>
        <taxon>Basidiomycota</taxon>
        <taxon>Ustilaginomycotina</taxon>
        <taxon>Exobasidiomycetes</taxon>
        <taxon>Microstromatales</taxon>
        <taxon>Microstromatales incertae sedis</taxon>
        <taxon>Jaminaea</taxon>
    </lineage>
</organism>
<feature type="compositionally biased region" description="Polar residues" evidence="8">
    <location>
        <begin position="1330"/>
        <end position="1339"/>
    </location>
</feature>
<feature type="region of interest" description="Disordered" evidence="8">
    <location>
        <begin position="1207"/>
        <end position="1227"/>
    </location>
</feature>
<evidence type="ECO:0000259" key="9">
    <source>
        <dbReference type="PROSITE" id="PS50011"/>
    </source>
</evidence>
<dbReference type="PANTHER" id="PTHR48012">
    <property type="entry name" value="STERILE20-LIKE KINASE, ISOFORM B-RELATED"/>
    <property type="match status" value="1"/>
</dbReference>
<evidence type="ECO:0000256" key="7">
    <source>
        <dbReference type="PROSITE-ProRule" id="PRU10141"/>
    </source>
</evidence>
<feature type="compositionally biased region" description="Low complexity" evidence="8">
    <location>
        <begin position="1348"/>
        <end position="1357"/>
    </location>
</feature>
<dbReference type="InterPro" id="IPR000719">
    <property type="entry name" value="Prot_kinase_dom"/>
</dbReference>
<dbReference type="SMART" id="SM00220">
    <property type="entry name" value="S_TKc"/>
    <property type="match status" value="1"/>
</dbReference>
<dbReference type="GO" id="GO:0005524">
    <property type="term" value="F:ATP binding"/>
    <property type="evidence" value="ECO:0007669"/>
    <property type="project" value="UniProtKB-UniRule"/>
</dbReference>
<dbReference type="Gene3D" id="1.25.10.10">
    <property type="entry name" value="Leucine-rich Repeat Variant"/>
    <property type="match status" value="2"/>
</dbReference>
<dbReference type="GO" id="GO:0004674">
    <property type="term" value="F:protein serine/threonine kinase activity"/>
    <property type="evidence" value="ECO:0007669"/>
    <property type="project" value="UniProtKB-EC"/>
</dbReference>
<dbReference type="OrthoDB" id="8693905at2759"/>
<feature type="domain" description="Protein kinase" evidence="9">
    <location>
        <begin position="51"/>
        <end position="302"/>
    </location>
</feature>
<feature type="binding site" evidence="7">
    <location>
        <position position="80"/>
    </location>
    <ligand>
        <name>ATP</name>
        <dbReference type="ChEBI" id="CHEBI:30616"/>
    </ligand>
</feature>
<dbReference type="PROSITE" id="PS00108">
    <property type="entry name" value="PROTEIN_KINASE_ST"/>
    <property type="match status" value="1"/>
</dbReference>
<feature type="compositionally biased region" description="Basic and acidic residues" evidence="8">
    <location>
        <begin position="1416"/>
        <end position="1433"/>
    </location>
</feature>
<evidence type="ECO:0000256" key="3">
    <source>
        <dbReference type="ARBA" id="ARBA00022723"/>
    </source>
</evidence>
<keyword evidence="5 7" id="KW-0067">ATP-binding</keyword>